<dbReference type="InterPro" id="IPR003718">
    <property type="entry name" value="OsmC/Ohr_fam"/>
</dbReference>
<sequence>MSIVTFKATAKNLDEGLLVETASRGFKVMMDEPKYLGGTDKGMNPVEMTLCALGACQSIVAKIYAKQFGIDLRAFRVELEGDLDPAGFQGKKEVRPGFQAVRFKMYMECDASEEKANEFAQFIERTCPVGDSLQNPVKLELAGVVVEKPNVMTT</sequence>
<dbReference type="EMBL" id="JACEIO010000003">
    <property type="protein sequence ID" value="MBA4536054.1"/>
    <property type="molecule type" value="Genomic_DNA"/>
</dbReference>
<reference evidence="2 3" key="1">
    <citation type="submission" date="2020-02" db="EMBL/GenBank/DDBJ databases">
        <title>Bacillus aquiflavi sp. nov., isolated from yellow water of strong flavor Chinese baijiu in Yibin region of China.</title>
        <authorList>
            <person name="Xie J."/>
        </authorList>
    </citation>
    <scope>NUCLEOTIDE SEQUENCE [LARGE SCALE GENOMIC DNA]</scope>
    <source>
        <strain evidence="2 3">3H-10</strain>
    </source>
</reference>
<evidence type="ECO:0000313" key="1">
    <source>
        <dbReference type="EMBL" id="MBA4536054.1"/>
    </source>
</evidence>
<dbReference type="InterPro" id="IPR015946">
    <property type="entry name" value="KH_dom-like_a/b"/>
</dbReference>
<keyword evidence="3" id="KW-1185">Reference proteome</keyword>
<evidence type="ECO:0000313" key="2">
    <source>
        <dbReference type="EMBL" id="NEY80428.1"/>
    </source>
</evidence>
<dbReference type="RefSeq" id="WP_163239805.1">
    <property type="nucleotide sequence ID" value="NZ_JAAIWN010000003.1"/>
</dbReference>
<evidence type="ECO:0000313" key="4">
    <source>
        <dbReference type="Proteomes" id="UP000570010"/>
    </source>
</evidence>
<reference evidence="1 4" key="2">
    <citation type="submission" date="2020-07" db="EMBL/GenBank/DDBJ databases">
        <authorList>
            <person name="Feng H."/>
        </authorList>
    </citation>
    <scope>NUCLEOTIDE SEQUENCE [LARGE SCALE GENOMIC DNA]</scope>
    <source>
        <strain evidence="4">s-12</strain>
        <strain evidence="1">S-12</strain>
    </source>
</reference>
<gene>
    <name evidence="2" type="ORF">G4D64_02575</name>
    <name evidence="1" type="ORF">H1Z61_02580</name>
</gene>
<dbReference type="EMBL" id="JAAIWN010000003">
    <property type="protein sequence ID" value="NEY80428.1"/>
    <property type="molecule type" value="Genomic_DNA"/>
</dbReference>
<dbReference type="Gene3D" id="3.30.300.20">
    <property type="match status" value="1"/>
</dbReference>
<evidence type="ECO:0000313" key="3">
    <source>
        <dbReference type="Proteomes" id="UP000472971"/>
    </source>
</evidence>
<dbReference type="PANTHER" id="PTHR35368:SF1">
    <property type="entry name" value="HYDROPEROXIDE REDUCTASE"/>
    <property type="match status" value="1"/>
</dbReference>
<dbReference type="AlphaFoldDB" id="A0A6B3VT91"/>
<dbReference type="InterPro" id="IPR052924">
    <property type="entry name" value="OsmC/Ohr_hydroprdx_reductase"/>
</dbReference>
<protein>
    <submittedName>
        <fullName evidence="2">OsmC family protein</fullName>
    </submittedName>
</protein>
<dbReference type="Proteomes" id="UP000472971">
    <property type="component" value="Unassembled WGS sequence"/>
</dbReference>
<organism evidence="2 3">
    <name type="scientific">Bacillus aquiflavi</name>
    <dbReference type="NCBI Taxonomy" id="2672567"/>
    <lineage>
        <taxon>Bacteria</taxon>
        <taxon>Bacillati</taxon>
        <taxon>Bacillota</taxon>
        <taxon>Bacilli</taxon>
        <taxon>Bacillales</taxon>
        <taxon>Bacillaceae</taxon>
        <taxon>Bacillus</taxon>
    </lineage>
</organism>
<comment type="caution">
    <text evidence="2">The sequence shown here is derived from an EMBL/GenBank/DDBJ whole genome shotgun (WGS) entry which is preliminary data.</text>
</comment>
<name>A0A6B3VT91_9BACI</name>
<dbReference type="Pfam" id="PF02566">
    <property type="entry name" value="OsmC"/>
    <property type="match status" value="1"/>
</dbReference>
<accession>A0A6B3VT91</accession>
<proteinExistence type="predicted"/>
<dbReference type="Proteomes" id="UP000570010">
    <property type="component" value="Unassembled WGS sequence"/>
</dbReference>
<dbReference type="InterPro" id="IPR036102">
    <property type="entry name" value="OsmC/Ohrsf"/>
</dbReference>
<dbReference type="SUPFAM" id="SSF82784">
    <property type="entry name" value="OsmC-like"/>
    <property type="match status" value="1"/>
</dbReference>
<dbReference type="PANTHER" id="PTHR35368">
    <property type="entry name" value="HYDROPEROXIDE REDUCTASE"/>
    <property type="match status" value="1"/>
</dbReference>